<reference evidence="7" key="1">
    <citation type="submission" date="2023-07" db="EMBL/GenBank/DDBJ databases">
        <title>30 novel species of actinomycetes from the DSMZ collection.</title>
        <authorList>
            <person name="Nouioui I."/>
        </authorList>
    </citation>
    <scope>NUCLEOTIDE SEQUENCE [LARGE SCALE GENOMIC DNA]</scope>
    <source>
        <strain evidence="7">DSM 45834</strain>
    </source>
</reference>
<comment type="subcellular location">
    <subcellularLocation>
        <location evidence="1">Membrane</location>
        <topology evidence="1">Multi-pass membrane protein</topology>
    </subcellularLocation>
</comment>
<proteinExistence type="predicted"/>
<organism evidence="6 7">
    <name type="scientific">Pseudonocardia charpentierae</name>
    <dbReference type="NCBI Taxonomy" id="3075545"/>
    <lineage>
        <taxon>Bacteria</taxon>
        <taxon>Bacillati</taxon>
        <taxon>Actinomycetota</taxon>
        <taxon>Actinomycetes</taxon>
        <taxon>Pseudonocardiales</taxon>
        <taxon>Pseudonocardiaceae</taxon>
        <taxon>Pseudonocardia</taxon>
    </lineage>
</organism>
<evidence type="ECO:0000313" key="7">
    <source>
        <dbReference type="Proteomes" id="UP001183202"/>
    </source>
</evidence>
<dbReference type="InterPro" id="IPR032808">
    <property type="entry name" value="DoxX"/>
</dbReference>
<dbReference type="Pfam" id="PF13564">
    <property type="entry name" value="DoxX_2"/>
    <property type="match status" value="1"/>
</dbReference>
<accession>A0ABU2NEJ3</accession>
<evidence type="ECO:0000256" key="2">
    <source>
        <dbReference type="ARBA" id="ARBA00022692"/>
    </source>
</evidence>
<keyword evidence="3 5" id="KW-1133">Transmembrane helix</keyword>
<keyword evidence="4 5" id="KW-0472">Membrane</keyword>
<name>A0ABU2NEJ3_9PSEU</name>
<feature type="transmembrane region" description="Helical" evidence="5">
    <location>
        <begin position="73"/>
        <end position="93"/>
    </location>
</feature>
<protein>
    <submittedName>
        <fullName evidence="6">DoxX family protein</fullName>
    </submittedName>
</protein>
<dbReference type="Proteomes" id="UP001183202">
    <property type="component" value="Unassembled WGS sequence"/>
</dbReference>
<keyword evidence="7" id="KW-1185">Reference proteome</keyword>
<dbReference type="RefSeq" id="WP_311558886.1">
    <property type="nucleotide sequence ID" value="NZ_JAVREJ010000018.1"/>
</dbReference>
<evidence type="ECO:0000256" key="5">
    <source>
        <dbReference type="SAM" id="Phobius"/>
    </source>
</evidence>
<dbReference type="EMBL" id="JAVREJ010000018">
    <property type="protein sequence ID" value="MDT0352380.1"/>
    <property type="molecule type" value="Genomic_DNA"/>
</dbReference>
<evidence type="ECO:0000313" key="6">
    <source>
        <dbReference type="EMBL" id="MDT0352380.1"/>
    </source>
</evidence>
<sequence length="120" mass="12099">MFTVHTAYVAVALITACLNAAVAVADLVRAPFVLATSREVGVPDAWLPYLGALKAAGAAGLLLGLLGIRPLGIAAAVGLVLFFLGALGAHVRARVFHNIAFPAAFFAFAVATLTLSVAGG</sequence>
<evidence type="ECO:0000256" key="4">
    <source>
        <dbReference type="ARBA" id="ARBA00023136"/>
    </source>
</evidence>
<gene>
    <name evidence="6" type="ORF">RM445_22905</name>
</gene>
<keyword evidence="2 5" id="KW-0812">Transmembrane</keyword>
<feature type="transmembrane region" description="Helical" evidence="5">
    <location>
        <begin position="99"/>
        <end position="118"/>
    </location>
</feature>
<evidence type="ECO:0000256" key="3">
    <source>
        <dbReference type="ARBA" id="ARBA00022989"/>
    </source>
</evidence>
<evidence type="ECO:0000256" key="1">
    <source>
        <dbReference type="ARBA" id="ARBA00004141"/>
    </source>
</evidence>
<comment type="caution">
    <text evidence="6">The sequence shown here is derived from an EMBL/GenBank/DDBJ whole genome shotgun (WGS) entry which is preliminary data.</text>
</comment>